<feature type="non-terminal residue" evidence="2">
    <location>
        <position position="1"/>
    </location>
</feature>
<dbReference type="Proteomes" id="UP000622890">
    <property type="component" value="Unassembled WGS sequence"/>
</dbReference>
<sequence>HAVLCGAGYNLRWLMRAVQRLGLKALLLRLQLDAMLRAISGLAPTRDGNRSLIVG</sequence>
<dbReference type="AlphaFoldDB" id="A0A934T4D0"/>
<proteinExistence type="predicted"/>
<reference evidence="2" key="1">
    <citation type="submission" date="2021-01" db="EMBL/GenBank/DDBJ databases">
        <title>Genome sequence of strain Noviherbaspirillum sp. DKR-6.</title>
        <authorList>
            <person name="Chaudhary D.K."/>
        </authorList>
    </citation>
    <scope>NUCLEOTIDE SEQUENCE</scope>
    <source>
        <strain evidence="2">DKR-6</strain>
    </source>
</reference>
<protein>
    <submittedName>
        <fullName evidence="2">Uncharacterized protein</fullName>
    </submittedName>
</protein>
<name>A0A934T4D0_9BURK</name>
<evidence type="ECO:0000313" key="2">
    <source>
        <dbReference type="EMBL" id="MBK4739373.1"/>
    </source>
</evidence>
<dbReference type="EMBL" id="JAEPBG010000056">
    <property type="protein sequence ID" value="MBK4739373.1"/>
    <property type="molecule type" value="Genomic_DNA"/>
</dbReference>
<gene>
    <name evidence="1" type="ORF">JJB74_25325</name>
    <name evidence="2" type="ORF">JJB74_32750</name>
</gene>
<dbReference type="EMBL" id="JAEPBG010000015">
    <property type="protein sequence ID" value="MBK4737957.1"/>
    <property type="molecule type" value="Genomic_DNA"/>
</dbReference>
<keyword evidence="3" id="KW-1185">Reference proteome</keyword>
<accession>A0A934T4D0</accession>
<comment type="caution">
    <text evidence="2">The sequence shown here is derived from an EMBL/GenBank/DDBJ whole genome shotgun (WGS) entry which is preliminary data.</text>
</comment>
<evidence type="ECO:0000313" key="1">
    <source>
        <dbReference type="EMBL" id="MBK4737957.1"/>
    </source>
</evidence>
<evidence type="ECO:0000313" key="3">
    <source>
        <dbReference type="Proteomes" id="UP000622890"/>
    </source>
</evidence>
<organism evidence="2 3">
    <name type="scientific">Noviherbaspirillum pedocola</name>
    <dbReference type="NCBI Taxonomy" id="2801341"/>
    <lineage>
        <taxon>Bacteria</taxon>
        <taxon>Pseudomonadati</taxon>
        <taxon>Pseudomonadota</taxon>
        <taxon>Betaproteobacteria</taxon>
        <taxon>Burkholderiales</taxon>
        <taxon>Oxalobacteraceae</taxon>
        <taxon>Noviherbaspirillum</taxon>
    </lineage>
</organism>